<dbReference type="eggNOG" id="arCOG01534">
    <property type="taxonomic scope" value="Archaea"/>
</dbReference>
<evidence type="ECO:0000256" key="1">
    <source>
        <dbReference type="ARBA" id="ARBA00005695"/>
    </source>
</evidence>
<comment type="similarity">
    <text evidence="1">Belongs to the bacterial solute-binding protein 5 family.</text>
</comment>
<keyword evidence="6" id="KW-1185">Reference proteome</keyword>
<dbReference type="InterPro" id="IPR039424">
    <property type="entry name" value="SBP_5"/>
</dbReference>
<dbReference type="InterPro" id="IPR000914">
    <property type="entry name" value="SBP_5_dom"/>
</dbReference>
<accession>L9VXP1</accession>
<gene>
    <name evidence="5" type="ORF">C496_08381</name>
</gene>
<evidence type="ECO:0000313" key="5">
    <source>
        <dbReference type="EMBL" id="ELY41797.1"/>
    </source>
</evidence>
<comment type="caution">
    <text evidence="5">The sequence shown here is derived from an EMBL/GenBank/DDBJ whole genome shotgun (WGS) entry which is preliminary data.</text>
</comment>
<protein>
    <submittedName>
        <fullName evidence="5">Extracellular solute-binding protein family 5</fullName>
    </submittedName>
</protein>
<evidence type="ECO:0000259" key="4">
    <source>
        <dbReference type="Pfam" id="PF00496"/>
    </source>
</evidence>
<name>L9VXP1_9EURY</name>
<dbReference type="OrthoDB" id="37176at2157"/>
<feature type="domain" description="Solute-binding protein family 5" evidence="4">
    <location>
        <begin position="72"/>
        <end position="452"/>
    </location>
</feature>
<proteinExistence type="inferred from homology"/>
<keyword evidence="2" id="KW-0813">Transport</keyword>
<dbReference type="PATRIC" id="fig|1114856.3.peg.1751"/>
<dbReference type="Proteomes" id="UP000011599">
    <property type="component" value="Unassembled WGS sequence"/>
</dbReference>
<dbReference type="Gene3D" id="3.40.190.10">
    <property type="entry name" value="Periplasmic binding protein-like II"/>
    <property type="match status" value="1"/>
</dbReference>
<dbReference type="Gene3D" id="3.90.76.10">
    <property type="entry name" value="Dipeptide-binding Protein, Domain 1"/>
    <property type="match status" value="1"/>
</dbReference>
<sequence length="582" mass="66830">MLAGCADSTDDPHLDDDEGTIVSAINEPLSADYSWNYYNDVLSVAADDFLYSSAFVYTPNTDELHAEGVADYDIDGNELWLEYRDDWYWHNGDEVTTEDVSIGFDYHFWLQEADGARESGLLEDDGFVVESDKTATMVFRDDIPQSRFWATDSLVREPYAANRTRHADWHDELGSVDATSDEWLELWEEFTNDEDQFYPPVGNGPVEYVEHSDTSLTLERFDDHFAAETLDFTGMRLDYHEDEFLAFIEGQIDYTDVGMPVEPEDEGLMPDDYDYYGQDQLRQAVLKFNNGHDLHGDTRPTWDVNIRKAIEYTFDRDAFTSAMPYGYEPLEFPWDGLPDEIVEGQSDEFLAMLDDVDFETRDHDEDRAKELIDASENYSYDESEEIVVCENGDANSDPGEQATIQILSRQDIRLDIAQICESELSAFGWDVTINAVDSGAESERRRGGEYDFKTDTTGVRTLPSHLNDWVRLEDRQHTPRTFEVPWPPGDADGDSHDWDHRDAYSRFLSTPADASDEDWGEYLIEAAWVWNQTVPSILIASLQDVEALATDRFDVDYDHPSVRLAHQGEWFRLPEEIVWSVE</sequence>
<keyword evidence="3" id="KW-0732">Signal</keyword>
<dbReference type="GO" id="GO:1904680">
    <property type="term" value="F:peptide transmembrane transporter activity"/>
    <property type="evidence" value="ECO:0007669"/>
    <property type="project" value="TreeGrafter"/>
</dbReference>
<dbReference type="PANTHER" id="PTHR30290:SF9">
    <property type="entry name" value="OLIGOPEPTIDE-BINDING PROTEIN APPA"/>
    <property type="match status" value="1"/>
</dbReference>
<organism evidence="5 6">
    <name type="scientific">Natronorubrum tibetense GA33</name>
    <dbReference type="NCBI Taxonomy" id="1114856"/>
    <lineage>
        <taxon>Archaea</taxon>
        <taxon>Methanobacteriati</taxon>
        <taxon>Methanobacteriota</taxon>
        <taxon>Stenosarchaea group</taxon>
        <taxon>Halobacteria</taxon>
        <taxon>Halobacteriales</taxon>
        <taxon>Natrialbaceae</taxon>
        <taxon>Natronorubrum</taxon>
    </lineage>
</organism>
<evidence type="ECO:0000256" key="3">
    <source>
        <dbReference type="ARBA" id="ARBA00022729"/>
    </source>
</evidence>
<dbReference type="STRING" id="1114856.GCA_000383975_02100"/>
<dbReference type="GO" id="GO:0015833">
    <property type="term" value="P:peptide transport"/>
    <property type="evidence" value="ECO:0007669"/>
    <property type="project" value="TreeGrafter"/>
</dbReference>
<dbReference type="Pfam" id="PF00496">
    <property type="entry name" value="SBP_bac_5"/>
    <property type="match status" value="1"/>
</dbReference>
<dbReference type="AlphaFoldDB" id="L9VXP1"/>
<dbReference type="SUPFAM" id="SSF53850">
    <property type="entry name" value="Periplasmic binding protein-like II"/>
    <property type="match status" value="1"/>
</dbReference>
<reference evidence="5 6" key="1">
    <citation type="journal article" date="2014" name="PLoS Genet.">
        <title>Phylogenetically driven sequencing of extremely halophilic archaea reveals strategies for static and dynamic osmo-response.</title>
        <authorList>
            <person name="Becker E.A."/>
            <person name="Seitzer P.M."/>
            <person name="Tritt A."/>
            <person name="Larsen D."/>
            <person name="Krusor M."/>
            <person name="Yao A.I."/>
            <person name="Wu D."/>
            <person name="Madern D."/>
            <person name="Eisen J.A."/>
            <person name="Darling A.E."/>
            <person name="Facciotti M.T."/>
        </authorList>
    </citation>
    <scope>NUCLEOTIDE SEQUENCE [LARGE SCALE GENOMIC DNA]</scope>
    <source>
        <strain evidence="5 6">GA33</strain>
    </source>
</reference>
<evidence type="ECO:0000313" key="6">
    <source>
        <dbReference type="Proteomes" id="UP000011599"/>
    </source>
</evidence>
<dbReference type="Gene3D" id="3.10.105.10">
    <property type="entry name" value="Dipeptide-binding Protein, Domain 3"/>
    <property type="match status" value="1"/>
</dbReference>
<dbReference type="PANTHER" id="PTHR30290">
    <property type="entry name" value="PERIPLASMIC BINDING COMPONENT OF ABC TRANSPORTER"/>
    <property type="match status" value="1"/>
</dbReference>
<dbReference type="EMBL" id="AOHW01000026">
    <property type="protein sequence ID" value="ELY41797.1"/>
    <property type="molecule type" value="Genomic_DNA"/>
</dbReference>
<evidence type="ECO:0000256" key="2">
    <source>
        <dbReference type="ARBA" id="ARBA00022448"/>
    </source>
</evidence>